<comment type="subcellular location">
    <subcellularLocation>
        <location evidence="1">Cytoplasm</location>
    </subcellularLocation>
</comment>
<evidence type="ECO:0000313" key="4">
    <source>
        <dbReference type="Proteomes" id="UP000245921"/>
    </source>
</evidence>
<accession>A0AA45C4Q0</accession>
<evidence type="ECO:0000256" key="1">
    <source>
        <dbReference type="RuleBase" id="RU004355"/>
    </source>
</evidence>
<comment type="caution">
    <text evidence="3">The sequence shown here is derived from an EMBL/GenBank/DDBJ whole genome shotgun (WGS) entry which is preliminary data.</text>
</comment>
<dbReference type="NCBIfam" id="TIGR00237">
    <property type="entry name" value="xseA"/>
    <property type="match status" value="1"/>
</dbReference>
<dbReference type="GO" id="GO:0009318">
    <property type="term" value="C:exodeoxyribonuclease VII complex"/>
    <property type="evidence" value="ECO:0007669"/>
    <property type="project" value="UniProtKB-UniRule"/>
</dbReference>
<keyword evidence="4" id="KW-1185">Reference proteome</keyword>
<dbReference type="GO" id="GO:0005737">
    <property type="term" value="C:cytoplasm"/>
    <property type="evidence" value="ECO:0007669"/>
    <property type="project" value="UniProtKB-SubCell"/>
</dbReference>
<gene>
    <name evidence="3" type="ORF">C7380_12713</name>
</gene>
<sequence length="464" mass="53417">MQFENIQQLINYINNIIKNTSILDLNIEVISDITTSKVSKRGDLYIELSQKVGYSNYSITVFFPEKFVPYILKNLNLKHYSELSGKKWVIKGKLNFWKMSSKFVLHGSSIESAGESEIEKNKLKILKKLEMKSLINKNTNDLKTLDPIKKIAIISSPTAAGYGDFIKNINHAELIPITHLYPSAMQGAGTVPGIIGSFYKILETKIKYDIVVIIRGGGSKSDLMYFDDEELAYYIAKFNLKIPVLTGIGHEQDKSIPDYVSWKSYSTPTEVSRDIVNQINENIKRLKTASLNSKIYFNSSFKDQKNYLNIQNINFFSTRINQKLDQINEYIKKFYKYQYNVIDNKIMINKSYFIKNKNIFIKNYLNSILIEINKTLNNKIIDIKNGSFLSINQKKDFLNTIYLNITKNSPFSVFLSDGALIKKENQIINSTKKLKENDSIKIIFKDGNVSANIYKINNWEEKNG</sequence>
<dbReference type="InterPro" id="IPR003753">
    <property type="entry name" value="Exonuc_VII_L"/>
</dbReference>
<protein>
    <recommendedName>
        <fullName evidence="1">Exodeoxyribonuclease 7 large subunit</fullName>
        <ecNumber evidence="1">3.1.11.6</ecNumber>
    </recommendedName>
</protein>
<keyword evidence="1" id="KW-0378">Hydrolase</keyword>
<dbReference type="GO" id="GO:0006308">
    <property type="term" value="P:DNA catabolic process"/>
    <property type="evidence" value="ECO:0007669"/>
    <property type="project" value="UniProtKB-UniRule"/>
</dbReference>
<dbReference type="InterPro" id="IPR020579">
    <property type="entry name" value="Exonuc_VII_lsu_C"/>
</dbReference>
<evidence type="ECO:0000259" key="2">
    <source>
        <dbReference type="Pfam" id="PF02601"/>
    </source>
</evidence>
<organism evidence="3 4">
    <name type="scientific">Oceanotoga teriensis</name>
    <dbReference type="NCBI Taxonomy" id="515440"/>
    <lineage>
        <taxon>Bacteria</taxon>
        <taxon>Thermotogati</taxon>
        <taxon>Thermotogota</taxon>
        <taxon>Thermotogae</taxon>
        <taxon>Petrotogales</taxon>
        <taxon>Petrotogaceae</taxon>
        <taxon>Oceanotoga</taxon>
    </lineage>
</organism>
<name>A0AA45C4Q0_9BACT</name>
<dbReference type="PANTHER" id="PTHR30008">
    <property type="entry name" value="EXODEOXYRIBONUCLEASE 7 LARGE SUBUNIT"/>
    <property type="match status" value="1"/>
</dbReference>
<dbReference type="Proteomes" id="UP000245921">
    <property type="component" value="Unassembled WGS sequence"/>
</dbReference>
<dbReference type="EMBL" id="QGGI01000027">
    <property type="protein sequence ID" value="PWJ87008.1"/>
    <property type="molecule type" value="Genomic_DNA"/>
</dbReference>
<feature type="domain" description="Exonuclease VII large subunit C-terminal" evidence="2">
    <location>
        <begin position="147"/>
        <end position="451"/>
    </location>
</feature>
<keyword evidence="1" id="KW-0269">Exonuclease</keyword>
<comment type="similarity">
    <text evidence="1">Belongs to the XseA family.</text>
</comment>
<keyword evidence="1" id="KW-0540">Nuclease</keyword>
<dbReference type="AlphaFoldDB" id="A0AA45C4Q0"/>
<evidence type="ECO:0000313" key="3">
    <source>
        <dbReference type="EMBL" id="PWJ87008.1"/>
    </source>
</evidence>
<comment type="catalytic activity">
    <reaction evidence="1">
        <text>Exonucleolytic cleavage in either 5'- to 3'- or 3'- to 5'-direction to yield nucleoside 5'-phosphates.</text>
        <dbReference type="EC" id="3.1.11.6"/>
    </reaction>
</comment>
<proteinExistence type="inferred from homology"/>
<dbReference type="EC" id="3.1.11.6" evidence="1"/>
<reference evidence="3 4" key="1">
    <citation type="submission" date="2018-05" db="EMBL/GenBank/DDBJ databases">
        <title>Genomic Encyclopedia of Type Strains, Phase IV (KMG-IV): sequencing the most valuable type-strain genomes for metagenomic binning, comparative biology and taxonomic classification.</title>
        <authorList>
            <person name="Goeker M."/>
        </authorList>
    </citation>
    <scope>NUCLEOTIDE SEQUENCE [LARGE SCALE GENOMIC DNA]</scope>
    <source>
        <strain evidence="3 4">DSM 24906</strain>
    </source>
</reference>
<dbReference type="GO" id="GO:0008855">
    <property type="term" value="F:exodeoxyribonuclease VII activity"/>
    <property type="evidence" value="ECO:0007669"/>
    <property type="project" value="UniProtKB-UniRule"/>
</dbReference>
<dbReference type="Pfam" id="PF02601">
    <property type="entry name" value="Exonuc_VII_L"/>
    <property type="match status" value="1"/>
</dbReference>
<dbReference type="PANTHER" id="PTHR30008:SF0">
    <property type="entry name" value="EXODEOXYRIBONUCLEASE 7 LARGE SUBUNIT"/>
    <property type="match status" value="1"/>
</dbReference>